<dbReference type="Proteomes" id="UP000886818">
    <property type="component" value="Chromosome"/>
</dbReference>
<keyword evidence="2" id="KW-1003">Cell membrane</keyword>
<dbReference type="GO" id="GO:0016787">
    <property type="term" value="F:hydrolase activity"/>
    <property type="evidence" value="ECO:0007669"/>
    <property type="project" value="UniProtKB-KW"/>
</dbReference>
<dbReference type="InterPro" id="IPR026392">
    <property type="entry name" value="Exo/Archaeosortase_dom"/>
</dbReference>
<dbReference type="NCBIfam" id="TIGR04287">
    <property type="entry name" value="exosort_XrtK"/>
    <property type="match status" value="1"/>
</dbReference>
<evidence type="ECO:0000256" key="2">
    <source>
        <dbReference type="ARBA" id="ARBA00022475"/>
    </source>
</evidence>
<feature type="transmembrane region" description="Helical" evidence="8">
    <location>
        <begin position="94"/>
        <end position="122"/>
    </location>
</feature>
<dbReference type="RefSeq" id="WP_218282000.1">
    <property type="nucleotide sequence ID" value="NZ_CP078093.1"/>
</dbReference>
<gene>
    <name evidence="9" type="primary">xrtK</name>
    <name evidence="9" type="ORF">KVH43_07805</name>
</gene>
<keyword evidence="3" id="KW-0645">Protease</keyword>
<dbReference type="Pfam" id="PF09721">
    <property type="entry name" value="Exosortase_EpsH"/>
    <property type="match status" value="1"/>
</dbReference>
<dbReference type="NCBIfam" id="TIGR04178">
    <property type="entry name" value="exo_archaeo"/>
    <property type="match status" value="1"/>
</dbReference>
<dbReference type="InterPro" id="IPR019127">
    <property type="entry name" value="Exosortase"/>
</dbReference>
<evidence type="ECO:0000256" key="1">
    <source>
        <dbReference type="ARBA" id="ARBA00004651"/>
    </source>
</evidence>
<name>A0ABX8RBM0_9CLOT</name>
<dbReference type="EC" id="3.4.22.-" evidence="9"/>
<accession>A0ABX8RBM0</accession>
<dbReference type="InterPro" id="IPR027551">
    <property type="entry name" value="Exosort_XrtK"/>
</dbReference>
<reference evidence="9" key="1">
    <citation type="submission" date="2021-07" db="EMBL/GenBank/DDBJ databases">
        <title>Complete genome sequence of Crassaminicella sp. 143-21, isolated from a deep-sea hydrothermal vent.</title>
        <authorList>
            <person name="Li X."/>
        </authorList>
    </citation>
    <scope>NUCLEOTIDE SEQUENCE</scope>
    <source>
        <strain evidence="9">143-21</strain>
    </source>
</reference>
<evidence type="ECO:0000256" key="4">
    <source>
        <dbReference type="ARBA" id="ARBA00022692"/>
    </source>
</evidence>
<proteinExistence type="predicted"/>
<comment type="subcellular location">
    <subcellularLocation>
        <location evidence="1">Cell membrane</location>
        <topology evidence="1">Multi-pass membrane protein</topology>
    </subcellularLocation>
</comment>
<keyword evidence="5 9" id="KW-0378">Hydrolase</keyword>
<evidence type="ECO:0000256" key="3">
    <source>
        <dbReference type="ARBA" id="ARBA00022670"/>
    </source>
</evidence>
<dbReference type="EMBL" id="CP078093">
    <property type="protein sequence ID" value="QXM05300.1"/>
    <property type="molecule type" value="Genomic_DNA"/>
</dbReference>
<evidence type="ECO:0000313" key="10">
    <source>
        <dbReference type="Proteomes" id="UP000886818"/>
    </source>
</evidence>
<organism evidence="9 10">
    <name type="scientific">Crassaminicella indica</name>
    <dbReference type="NCBI Taxonomy" id="2855394"/>
    <lineage>
        <taxon>Bacteria</taxon>
        <taxon>Bacillati</taxon>
        <taxon>Bacillota</taxon>
        <taxon>Clostridia</taxon>
        <taxon>Eubacteriales</taxon>
        <taxon>Clostridiaceae</taxon>
        <taxon>Crassaminicella</taxon>
    </lineage>
</organism>
<sequence length="167" mass="19670">MFVYIWIIFIAACIKMIFKYGDFQYILFILKPVTKIVELVLGVAFKYYEGIGFINADFKIHISRGCSGINFFIMVFLMISFSFLFKIRNKNKSLVALIFFIVAYFITIIANASRIIVAFLIMNTITFNMKYERLMHQSIGVVFYFSYLIITYYLFSKIFQKGDESHE</sequence>
<feature type="transmembrane region" description="Helical" evidence="8">
    <location>
        <begin position="68"/>
        <end position="87"/>
    </location>
</feature>
<protein>
    <submittedName>
        <fullName evidence="9">Exosortase K</fullName>
        <ecNumber evidence="9">3.4.22.-</ecNumber>
    </submittedName>
</protein>
<keyword evidence="4 8" id="KW-0812">Transmembrane</keyword>
<evidence type="ECO:0000256" key="7">
    <source>
        <dbReference type="ARBA" id="ARBA00023136"/>
    </source>
</evidence>
<feature type="transmembrane region" description="Helical" evidence="8">
    <location>
        <begin position="134"/>
        <end position="155"/>
    </location>
</feature>
<keyword evidence="10" id="KW-1185">Reference proteome</keyword>
<feature type="transmembrane region" description="Helical" evidence="8">
    <location>
        <begin position="25"/>
        <end position="48"/>
    </location>
</feature>
<evidence type="ECO:0000256" key="5">
    <source>
        <dbReference type="ARBA" id="ARBA00022801"/>
    </source>
</evidence>
<evidence type="ECO:0000313" key="9">
    <source>
        <dbReference type="EMBL" id="QXM05300.1"/>
    </source>
</evidence>
<keyword evidence="6 8" id="KW-1133">Transmembrane helix</keyword>
<evidence type="ECO:0000256" key="8">
    <source>
        <dbReference type="SAM" id="Phobius"/>
    </source>
</evidence>
<keyword evidence="7 8" id="KW-0472">Membrane</keyword>
<evidence type="ECO:0000256" key="6">
    <source>
        <dbReference type="ARBA" id="ARBA00022989"/>
    </source>
</evidence>